<dbReference type="AlphaFoldDB" id="A0AAF3J5L8"/>
<protein>
    <submittedName>
        <fullName evidence="2">Uncharacterized protein</fullName>
    </submittedName>
</protein>
<keyword evidence="1" id="KW-1185">Reference proteome</keyword>
<organism evidence="1 2">
    <name type="scientific">Mesorhabditis belari</name>
    <dbReference type="NCBI Taxonomy" id="2138241"/>
    <lineage>
        <taxon>Eukaryota</taxon>
        <taxon>Metazoa</taxon>
        <taxon>Ecdysozoa</taxon>
        <taxon>Nematoda</taxon>
        <taxon>Chromadorea</taxon>
        <taxon>Rhabditida</taxon>
        <taxon>Rhabditina</taxon>
        <taxon>Rhabditomorpha</taxon>
        <taxon>Rhabditoidea</taxon>
        <taxon>Rhabditidae</taxon>
        <taxon>Mesorhabditinae</taxon>
        <taxon>Mesorhabditis</taxon>
    </lineage>
</organism>
<evidence type="ECO:0000313" key="1">
    <source>
        <dbReference type="Proteomes" id="UP000887575"/>
    </source>
</evidence>
<dbReference type="WBParaSite" id="MBELARI_LOCUS17677">
    <property type="protein sequence ID" value="MBELARI_LOCUS17677"/>
    <property type="gene ID" value="MBELARI_LOCUS17677"/>
</dbReference>
<dbReference type="Proteomes" id="UP000887575">
    <property type="component" value="Unassembled WGS sequence"/>
</dbReference>
<evidence type="ECO:0000313" key="2">
    <source>
        <dbReference type="WBParaSite" id="MBELARI_LOCUS17677"/>
    </source>
</evidence>
<reference evidence="2" key="1">
    <citation type="submission" date="2024-02" db="UniProtKB">
        <authorList>
            <consortium name="WormBaseParasite"/>
        </authorList>
    </citation>
    <scope>IDENTIFICATION</scope>
</reference>
<sequence>MAERVGRAALYWKNLYHHFMKKYPEQTIVASLTMPLSIGIAIYKIKWYNEAGDKPYYRGYYDVYRPNDPLVSYWRKSEEYPAPYLLQDLQYASGVQRD</sequence>
<proteinExistence type="predicted"/>
<accession>A0AAF3J5L8</accession>
<name>A0AAF3J5L8_9BILA</name>